<evidence type="ECO:0000313" key="11">
    <source>
        <dbReference type="Proteomes" id="UP001232148"/>
    </source>
</evidence>
<feature type="compositionally biased region" description="Gly residues" evidence="7">
    <location>
        <begin position="767"/>
        <end position="777"/>
    </location>
</feature>
<evidence type="ECO:0000259" key="8">
    <source>
        <dbReference type="PROSITE" id="PS50172"/>
    </source>
</evidence>
<evidence type="ECO:0000256" key="7">
    <source>
        <dbReference type="SAM" id="MobiDB-lite"/>
    </source>
</evidence>
<feature type="compositionally biased region" description="Polar residues" evidence="7">
    <location>
        <begin position="757"/>
        <end position="766"/>
    </location>
</feature>
<feature type="compositionally biased region" description="Polar residues" evidence="7">
    <location>
        <begin position="810"/>
        <end position="833"/>
    </location>
</feature>
<dbReference type="SMART" id="SM00292">
    <property type="entry name" value="BRCT"/>
    <property type="match status" value="1"/>
</dbReference>
<gene>
    <name evidence="10" type="ORF">LX32DRAFT_4155</name>
</gene>
<dbReference type="InterPro" id="IPR023214">
    <property type="entry name" value="HAD_sf"/>
</dbReference>
<comment type="caution">
    <text evidence="10">The sequence shown here is derived from an EMBL/GenBank/DDBJ whole genome shotgun (WGS) entry which is preliminary data.</text>
</comment>
<keyword evidence="3 6" id="KW-0539">Nucleus</keyword>
<dbReference type="FunFam" id="3.40.50.1000:FF:000142">
    <property type="entry name" value="Similar to FCP1-like phosphatase"/>
    <property type="match status" value="1"/>
</dbReference>
<dbReference type="PROSITE" id="PS50172">
    <property type="entry name" value="BRCT"/>
    <property type="match status" value="1"/>
</dbReference>
<dbReference type="GO" id="GO:0008420">
    <property type="term" value="F:RNA polymerase II CTD heptapeptide repeat phosphatase activity"/>
    <property type="evidence" value="ECO:0007669"/>
    <property type="project" value="UniProtKB-UniRule"/>
</dbReference>
<dbReference type="Proteomes" id="UP001232148">
    <property type="component" value="Unassembled WGS sequence"/>
</dbReference>
<evidence type="ECO:0000313" key="10">
    <source>
        <dbReference type="EMBL" id="KAK2035666.1"/>
    </source>
</evidence>
<dbReference type="Gene3D" id="3.40.50.1000">
    <property type="entry name" value="HAD superfamily/HAD-like"/>
    <property type="match status" value="1"/>
</dbReference>
<evidence type="ECO:0000256" key="6">
    <source>
        <dbReference type="RuleBase" id="RU366066"/>
    </source>
</evidence>
<evidence type="ECO:0000259" key="9">
    <source>
        <dbReference type="PROSITE" id="PS50969"/>
    </source>
</evidence>
<feature type="region of interest" description="Disordered" evidence="7">
    <location>
        <begin position="488"/>
        <end position="508"/>
    </location>
</feature>
<proteinExistence type="predicted"/>
<dbReference type="InterPro" id="IPR011947">
    <property type="entry name" value="FCP1_euk"/>
</dbReference>
<dbReference type="Gene3D" id="3.40.50.10190">
    <property type="entry name" value="BRCT domain"/>
    <property type="match status" value="1"/>
</dbReference>
<dbReference type="Pfam" id="PF03031">
    <property type="entry name" value="NIF"/>
    <property type="match status" value="1"/>
</dbReference>
<dbReference type="EMBL" id="MU842808">
    <property type="protein sequence ID" value="KAK2035666.1"/>
    <property type="molecule type" value="Genomic_DNA"/>
</dbReference>
<dbReference type="NCBIfam" id="TIGR02250">
    <property type="entry name" value="FCP1_euk"/>
    <property type="match status" value="1"/>
</dbReference>
<keyword evidence="2 6" id="KW-0378">Hydrolase</keyword>
<dbReference type="SUPFAM" id="SSF52113">
    <property type="entry name" value="BRCT domain"/>
    <property type="match status" value="1"/>
</dbReference>
<evidence type="ECO:0000256" key="5">
    <source>
        <dbReference type="ARBA" id="ARBA00048336"/>
    </source>
</evidence>
<dbReference type="InterPro" id="IPR039189">
    <property type="entry name" value="Fcp1"/>
</dbReference>
<dbReference type="InterPro" id="IPR036420">
    <property type="entry name" value="BRCT_dom_sf"/>
</dbReference>
<comment type="catalytic activity">
    <reaction evidence="4 6">
        <text>O-phospho-L-seryl-[protein] + H2O = L-seryl-[protein] + phosphate</text>
        <dbReference type="Rhea" id="RHEA:20629"/>
        <dbReference type="Rhea" id="RHEA-COMP:9863"/>
        <dbReference type="Rhea" id="RHEA-COMP:11604"/>
        <dbReference type="ChEBI" id="CHEBI:15377"/>
        <dbReference type="ChEBI" id="CHEBI:29999"/>
        <dbReference type="ChEBI" id="CHEBI:43474"/>
        <dbReference type="ChEBI" id="CHEBI:83421"/>
        <dbReference type="EC" id="3.1.3.16"/>
    </reaction>
</comment>
<feature type="compositionally biased region" description="Acidic residues" evidence="7">
    <location>
        <begin position="855"/>
        <end position="864"/>
    </location>
</feature>
<comment type="catalytic activity">
    <reaction evidence="5 6">
        <text>O-phospho-L-threonyl-[protein] + H2O = L-threonyl-[protein] + phosphate</text>
        <dbReference type="Rhea" id="RHEA:47004"/>
        <dbReference type="Rhea" id="RHEA-COMP:11060"/>
        <dbReference type="Rhea" id="RHEA-COMP:11605"/>
        <dbReference type="ChEBI" id="CHEBI:15377"/>
        <dbReference type="ChEBI" id="CHEBI:30013"/>
        <dbReference type="ChEBI" id="CHEBI:43474"/>
        <dbReference type="ChEBI" id="CHEBI:61977"/>
        <dbReference type="EC" id="3.1.3.16"/>
    </reaction>
</comment>
<evidence type="ECO:0000256" key="3">
    <source>
        <dbReference type="ARBA" id="ARBA00023242"/>
    </source>
</evidence>
<feature type="compositionally biased region" description="Acidic residues" evidence="7">
    <location>
        <begin position="675"/>
        <end position="702"/>
    </location>
</feature>
<dbReference type="GO" id="GO:0005634">
    <property type="term" value="C:nucleus"/>
    <property type="evidence" value="ECO:0007669"/>
    <property type="project" value="UniProtKB-SubCell"/>
</dbReference>
<feature type="compositionally biased region" description="Acidic residues" evidence="7">
    <location>
        <begin position="717"/>
        <end position="741"/>
    </location>
</feature>
<sequence length="878" mass="95930">MGKLLSLGARLRYPITVTKLLKSPGDTIKKQESILEYSYKSMREYGDPIAGETWQEEVTTIAGWDSPAEGTLKEWRLKEGMTLARDAPCMLVEEACSHEIQFQGLCAICGKDMTEVNWASDQRDTQRATINMTHDQTGLMVSGDLAARAEHETQKRLLRQRKLSLVVDLDQTIIHACIEPTVGEWMEDPSNPNYQAVKDVKKFQLNDEGPRGMVTSGCWYYIKMRPGLAEFLEKVSALYELHVYTMGTRAYALNIAKIVDPHQKLFGNRVISRDENGSMISKSLQRLFPVNTNMVVIIDDRADVWPSNRPNLIKVVPYDFFKGIGDINSSFLPKRQDILPAPTTTPPEPQQTTTPPPAPPPEALKPPTDPRSPEDAQQPNGKVSALDELVKMSSGDDKMLQAAQTGEQEKLLEQQIKERPLLHMQEELDKQDEQKEKAASTLDAEDGPHMMTVQHRSQVLRDDDAELVYLQQHLTELHRAFYEAYDEKRASTPAAPRNKKTGGGGGDDNIDLAAVPDVGFVLDTMKASTLQGTTIVLSGLVPLGVDVLQSEIGIQAMSFGAQISTKVSKKVTHLVISTSRPRTQKVRQAAKMPSIKIVSQNWLTDCLSQWQHVDETPYLVEVHPADRRHHAAYETTDADTVSDADGGDADGEDDDGPSMPHLTIIDETGEHRILEDDDEDASDEDDGDQDGDEDNLMPDFEDGQTSPIDDLKTFDWEGVDDEMKEFLGSDDDDDDDSSDADAESRDGGDTEVGDEPPSSQESANGVTSGGGGGGGGGTKRKAMDDDTASDEGGSALSKKQRVAKSRGASKLSSVRTPNNAEDNESSSLPTPQVTGDEEDVSLVPDSGAADGGGGGDDDFDEDDLEADLEAELAAAGDD</sequence>
<name>A0AAD9M5R0_9PEZI</name>
<dbReference type="AlphaFoldDB" id="A0AAD9M5R0"/>
<dbReference type="InterPro" id="IPR004274">
    <property type="entry name" value="FCP1_dom"/>
</dbReference>
<evidence type="ECO:0000256" key="2">
    <source>
        <dbReference type="ARBA" id="ARBA00022801"/>
    </source>
</evidence>
<feature type="domain" description="FCP1 homology" evidence="9">
    <location>
        <begin position="158"/>
        <end position="338"/>
    </location>
</feature>
<comment type="function">
    <text evidence="6">This promotes the activity of RNA polymerase II.</text>
</comment>
<dbReference type="PANTHER" id="PTHR23081:SF36">
    <property type="entry name" value="RNA POLYMERASE II SUBUNIT A C-TERMINAL DOMAIN PHOSPHATASE"/>
    <property type="match status" value="1"/>
</dbReference>
<feature type="region of interest" description="Disordered" evidence="7">
    <location>
        <begin position="632"/>
        <end position="864"/>
    </location>
</feature>
<dbReference type="EC" id="3.1.3.16" evidence="6"/>
<dbReference type="InterPro" id="IPR001357">
    <property type="entry name" value="BRCT_dom"/>
</dbReference>
<evidence type="ECO:0000256" key="1">
    <source>
        <dbReference type="ARBA" id="ARBA00004123"/>
    </source>
</evidence>
<dbReference type="SUPFAM" id="SSF56784">
    <property type="entry name" value="HAD-like"/>
    <property type="match status" value="1"/>
</dbReference>
<comment type="subcellular location">
    <subcellularLocation>
        <location evidence="1 6">Nucleus</location>
    </subcellularLocation>
</comment>
<dbReference type="CDD" id="cd07521">
    <property type="entry name" value="HAD_FCP1-like"/>
    <property type="match status" value="1"/>
</dbReference>
<dbReference type="CDD" id="cd17729">
    <property type="entry name" value="BRCT_CTDP1"/>
    <property type="match status" value="1"/>
</dbReference>
<dbReference type="PANTHER" id="PTHR23081">
    <property type="entry name" value="RNA POLYMERASE II CTD PHOSPHATASE"/>
    <property type="match status" value="1"/>
</dbReference>
<dbReference type="InterPro" id="IPR036412">
    <property type="entry name" value="HAD-like_sf"/>
</dbReference>
<dbReference type="Pfam" id="PF00533">
    <property type="entry name" value="BRCT"/>
    <property type="match status" value="1"/>
</dbReference>
<organism evidence="10 11">
    <name type="scientific">Colletotrichum zoysiae</name>
    <dbReference type="NCBI Taxonomy" id="1216348"/>
    <lineage>
        <taxon>Eukaryota</taxon>
        <taxon>Fungi</taxon>
        <taxon>Dikarya</taxon>
        <taxon>Ascomycota</taxon>
        <taxon>Pezizomycotina</taxon>
        <taxon>Sordariomycetes</taxon>
        <taxon>Hypocreomycetidae</taxon>
        <taxon>Glomerellales</taxon>
        <taxon>Glomerellaceae</taxon>
        <taxon>Colletotrichum</taxon>
        <taxon>Colletotrichum graminicola species complex</taxon>
    </lineage>
</organism>
<keyword evidence="11" id="KW-1185">Reference proteome</keyword>
<feature type="compositionally biased region" description="Pro residues" evidence="7">
    <location>
        <begin position="343"/>
        <end position="370"/>
    </location>
</feature>
<feature type="region of interest" description="Disordered" evidence="7">
    <location>
        <begin position="336"/>
        <end position="383"/>
    </location>
</feature>
<evidence type="ECO:0000256" key="4">
    <source>
        <dbReference type="ARBA" id="ARBA00047761"/>
    </source>
</evidence>
<accession>A0AAD9M5R0</accession>
<feature type="domain" description="BRCT" evidence="8">
    <location>
        <begin position="525"/>
        <end position="620"/>
    </location>
</feature>
<dbReference type="SMART" id="SM00577">
    <property type="entry name" value="CPDc"/>
    <property type="match status" value="1"/>
</dbReference>
<feature type="compositionally biased region" description="Acidic residues" evidence="7">
    <location>
        <begin position="636"/>
        <end position="656"/>
    </location>
</feature>
<dbReference type="PROSITE" id="PS50969">
    <property type="entry name" value="FCP1"/>
    <property type="match status" value="1"/>
</dbReference>
<reference evidence="10" key="1">
    <citation type="submission" date="2021-06" db="EMBL/GenBank/DDBJ databases">
        <title>Comparative genomics, transcriptomics and evolutionary studies reveal genomic signatures of adaptation to plant cell wall in hemibiotrophic fungi.</title>
        <authorList>
            <consortium name="DOE Joint Genome Institute"/>
            <person name="Baroncelli R."/>
            <person name="Diaz J.F."/>
            <person name="Benocci T."/>
            <person name="Peng M."/>
            <person name="Battaglia E."/>
            <person name="Haridas S."/>
            <person name="Andreopoulos W."/>
            <person name="Labutti K."/>
            <person name="Pangilinan J."/>
            <person name="Floch G.L."/>
            <person name="Makela M.R."/>
            <person name="Henrissat B."/>
            <person name="Grigoriev I.V."/>
            <person name="Crouch J.A."/>
            <person name="De Vries R.P."/>
            <person name="Sukno S.A."/>
            <person name="Thon M.R."/>
        </authorList>
    </citation>
    <scope>NUCLEOTIDE SEQUENCE</scope>
    <source>
        <strain evidence="10">MAFF235873</strain>
    </source>
</reference>
<protein>
    <recommendedName>
        <fullName evidence="6">RNA polymerase II subunit A C-terminal domain phosphatase</fullName>
        <ecNumber evidence="6">3.1.3.16</ecNumber>
    </recommendedName>
</protein>